<dbReference type="Pfam" id="PF00194">
    <property type="entry name" value="Carb_anhydrase"/>
    <property type="match status" value="2"/>
</dbReference>
<dbReference type="CDD" id="cd03124">
    <property type="entry name" value="alpha_CA_prokaryotic_like"/>
    <property type="match status" value="1"/>
</dbReference>
<sequence length="204" mass="22735">MTCNHPFVGSVRCQGDHMGNQQSPINLRDAVVVPRLADELDVRWRADQFSAHDEGNGWRFRPRGEHVVCLGGADYRLDNLHFHRPSEHWVRGRSRGAEMHAVHLRADDVLRACVVAVFVDLGEPGPSEAKPPSGIDLPALFPGGGFHRYEGSLTTGDFDEIVSWVVMNDPVQVEDPALRAFVRTHADHPRPVQPVNRRFVLATG</sequence>
<keyword evidence="3" id="KW-0479">Metal-binding</keyword>
<dbReference type="GO" id="GO:0008270">
    <property type="term" value="F:zinc ion binding"/>
    <property type="evidence" value="ECO:0007669"/>
    <property type="project" value="InterPro"/>
</dbReference>
<keyword evidence="4" id="KW-0862">Zinc</keyword>
<accession>A0A2P8I4Y7</accession>
<dbReference type="InterPro" id="IPR023561">
    <property type="entry name" value="Carbonic_anhydrase_a-class"/>
</dbReference>
<evidence type="ECO:0000256" key="4">
    <source>
        <dbReference type="ARBA" id="ARBA00022833"/>
    </source>
</evidence>
<evidence type="ECO:0000256" key="2">
    <source>
        <dbReference type="ARBA" id="ARBA00012925"/>
    </source>
</evidence>
<evidence type="ECO:0000313" key="8">
    <source>
        <dbReference type="EMBL" id="PSL53518.1"/>
    </source>
</evidence>
<proteinExistence type="inferred from homology"/>
<protein>
    <recommendedName>
        <fullName evidence="2">carbonic anhydrase</fullName>
        <ecNumber evidence="2">4.2.1.1</ecNumber>
    </recommendedName>
</protein>
<name>A0A2P8I4Y7_SACCR</name>
<reference evidence="8 9" key="1">
    <citation type="submission" date="2018-03" db="EMBL/GenBank/DDBJ databases">
        <title>Genomic Encyclopedia of Type Strains, Phase III (KMG-III): the genomes of soil and plant-associated and newly described type strains.</title>
        <authorList>
            <person name="Whitman W."/>
        </authorList>
    </citation>
    <scope>NUCLEOTIDE SEQUENCE [LARGE SCALE GENOMIC DNA]</scope>
    <source>
        <strain evidence="8 9">CGMCC 4.7097</strain>
    </source>
</reference>
<evidence type="ECO:0000256" key="6">
    <source>
        <dbReference type="ARBA" id="ARBA00048348"/>
    </source>
</evidence>
<comment type="caution">
    <text evidence="8">The sequence shown here is derived from an EMBL/GenBank/DDBJ whole genome shotgun (WGS) entry which is preliminary data.</text>
</comment>
<evidence type="ECO:0000313" key="9">
    <source>
        <dbReference type="Proteomes" id="UP000241118"/>
    </source>
</evidence>
<dbReference type="PANTHER" id="PTHR18952">
    <property type="entry name" value="CARBONIC ANHYDRASE"/>
    <property type="match status" value="1"/>
</dbReference>
<dbReference type="EC" id="4.2.1.1" evidence="2"/>
<comment type="catalytic activity">
    <reaction evidence="6">
        <text>hydrogencarbonate + H(+) = CO2 + H2O</text>
        <dbReference type="Rhea" id="RHEA:10748"/>
        <dbReference type="ChEBI" id="CHEBI:15377"/>
        <dbReference type="ChEBI" id="CHEBI:15378"/>
        <dbReference type="ChEBI" id="CHEBI:16526"/>
        <dbReference type="ChEBI" id="CHEBI:17544"/>
        <dbReference type="EC" id="4.2.1.1"/>
    </reaction>
</comment>
<dbReference type="AlphaFoldDB" id="A0A2P8I4Y7"/>
<dbReference type="SUPFAM" id="SSF51069">
    <property type="entry name" value="Carbonic anhydrase"/>
    <property type="match status" value="1"/>
</dbReference>
<dbReference type="Proteomes" id="UP000241118">
    <property type="component" value="Unassembled WGS sequence"/>
</dbReference>
<organism evidence="8 9">
    <name type="scientific">Saccharothrix carnea</name>
    <dbReference type="NCBI Taxonomy" id="1280637"/>
    <lineage>
        <taxon>Bacteria</taxon>
        <taxon>Bacillati</taxon>
        <taxon>Actinomycetota</taxon>
        <taxon>Actinomycetes</taxon>
        <taxon>Pseudonocardiales</taxon>
        <taxon>Pseudonocardiaceae</taxon>
        <taxon>Saccharothrix</taxon>
    </lineage>
</organism>
<dbReference type="EMBL" id="PYAX01000009">
    <property type="protein sequence ID" value="PSL53518.1"/>
    <property type="molecule type" value="Genomic_DNA"/>
</dbReference>
<keyword evidence="5" id="KW-0456">Lyase</keyword>
<keyword evidence="9" id="KW-1185">Reference proteome</keyword>
<dbReference type="SMART" id="SM01057">
    <property type="entry name" value="Carb_anhydrase"/>
    <property type="match status" value="1"/>
</dbReference>
<dbReference type="InterPro" id="IPR041891">
    <property type="entry name" value="Alpha_CA_prokaryot-like"/>
</dbReference>
<evidence type="ECO:0000256" key="5">
    <source>
        <dbReference type="ARBA" id="ARBA00023239"/>
    </source>
</evidence>
<comment type="similarity">
    <text evidence="1">Belongs to the alpha-carbonic anhydrase family.</text>
</comment>
<dbReference type="InterPro" id="IPR001148">
    <property type="entry name" value="CA_dom"/>
</dbReference>
<dbReference type="PANTHER" id="PTHR18952:SF265">
    <property type="entry name" value="CARBONIC ANHYDRASE"/>
    <property type="match status" value="1"/>
</dbReference>
<dbReference type="InterPro" id="IPR036398">
    <property type="entry name" value="CA_dom_sf"/>
</dbReference>
<feature type="domain" description="Alpha-carbonic anhydrase" evidence="7">
    <location>
        <begin position="1"/>
        <end position="204"/>
    </location>
</feature>
<dbReference type="GO" id="GO:0004089">
    <property type="term" value="F:carbonate dehydratase activity"/>
    <property type="evidence" value="ECO:0007669"/>
    <property type="project" value="UniProtKB-EC"/>
</dbReference>
<evidence type="ECO:0000259" key="7">
    <source>
        <dbReference type="PROSITE" id="PS51144"/>
    </source>
</evidence>
<gene>
    <name evidence="8" type="ORF">B0I31_109308</name>
</gene>
<evidence type="ECO:0000256" key="3">
    <source>
        <dbReference type="ARBA" id="ARBA00022723"/>
    </source>
</evidence>
<dbReference type="PROSITE" id="PS51144">
    <property type="entry name" value="ALPHA_CA_2"/>
    <property type="match status" value="1"/>
</dbReference>
<dbReference type="Gene3D" id="3.10.200.10">
    <property type="entry name" value="Alpha carbonic anhydrase"/>
    <property type="match status" value="1"/>
</dbReference>
<evidence type="ECO:0000256" key="1">
    <source>
        <dbReference type="ARBA" id="ARBA00010718"/>
    </source>
</evidence>